<feature type="transmembrane region" description="Helical" evidence="7">
    <location>
        <begin position="310"/>
        <end position="333"/>
    </location>
</feature>
<dbReference type="PANTHER" id="PTHR43791:SF36">
    <property type="entry name" value="TRANSPORTER, PUTATIVE (AFU_ORTHOLOGUE AFUA_6G08340)-RELATED"/>
    <property type="match status" value="1"/>
</dbReference>
<dbReference type="PANTHER" id="PTHR43791">
    <property type="entry name" value="PERMEASE-RELATED"/>
    <property type="match status" value="1"/>
</dbReference>
<feature type="transmembrane region" description="Helical" evidence="7">
    <location>
        <begin position="415"/>
        <end position="433"/>
    </location>
</feature>
<dbReference type="Gene3D" id="1.20.1250.20">
    <property type="entry name" value="MFS general substrate transporter like domains"/>
    <property type="match status" value="3"/>
</dbReference>
<accession>A0A9P5VK75</accession>
<evidence type="ECO:0000256" key="5">
    <source>
        <dbReference type="ARBA" id="ARBA00023136"/>
    </source>
</evidence>
<reference evidence="8" key="1">
    <citation type="journal article" date="2020" name="Fungal Divers.">
        <title>Resolving the Mortierellaceae phylogeny through synthesis of multi-gene phylogenetics and phylogenomics.</title>
        <authorList>
            <person name="Vandepol N."/>
            <person name="Liber J."/>
            <person name="Desiro A."/>
            <person name="Na H."/>
            <person name="Kennedy M."/>
            <person name="Barry K."/>
            <person name="Grigoriev I.V."/>
            <person name="Miller A.N."/>
            <person name="O'Donnell K."/>
            <person name="Stajich J.E."/>
            <person name="Bonito G."/>
        </authorList>
    </citation>
    <scope>NUCLEOTIDE SEQUENCE</scope>
    <source>
        <strain evidence="8">NVP1</strain>
    </source>
</reference>
<dbReference type="EMBL" id="JAAAUY010000534">
    <property type="protein sequence ID" value="KAF9328767.1"/>
    <property type="molecule type" value="Genomic_DNA"/>
</dbReference>
<feature type="compositionally biased region" description="Acidic residues" evidence="6">
    <location>
        <begin position="44"/>
        <end position="56"/>
    </location>
</feature>
<evidence type="ECO:0000256" key="1">
    <source>
        <dbReference type="ARBA" id="ARBA00004141"/>
    </source>
</evidence>
<evidence type="ECO:0000256" key="4">
    <source>
        <dbReference type="ARBA" id="ARBA00022989"/>
    </source>
</evidence>
<feature type="compositionally biased region" description="Basic and acidic residues" evidence="6">
    <location>
        <begin position="57"/>
        <end position="67"/>
    </location>
</feature>
<name>A0A9P5VK75_9FUNG</name>
<dbReference type="AlphaFoldDB" id="A0A9P5VK75"/>
<keyword evidence="5 7" id="KW-0472">Membrane</keyword>
<evidence type="ECO:0000256" key="7">
    <source>
        <dbReference type="SAM" id="Phobius"/>
    </source>
</evidence>
<feature type="region of interest" description="Disordered" evidence="6">
    <location>
        <begin position="20"/>
        <end position="67"/>
    </location>
</feature>
<keyword evidence="2" id="KW-0813">Transport</keyword>
<keyword evidence="9" id="KW-1185">Reference proteome</keyword>
<feature type="compositionally biased region" description="Low complexity" evidence="6">
    <location>
        <begin position="136"/>
        <end position="145"/>
    </location>
</feature>
<feature type="transmembrane region" description="Helical" evidence="7">
    <location>
        <begin position="249"/>
        <end position="274"/>
    </location>
</feature>
<protein>
    <recommendedName>
        <fullName evidence="10">Major facilitator superfamily transporter</fullName>
    </recommendedName>
</protein>
<organism evidence="8 9">
    <name type="scientific">Podila minutissima</name>
    <dbReference type="NCBI Taxonomy" id="64525"/>
    <lineage>
        <taxon>Eukaryota</taxon>
        <taxon>Fungi</taxon>
        <taxon>Fungi incertae sedis</taxon>
        <taxon>Mucoromycota</taxon>
        <taxon>Mortierellomycotina</taxon>
        <taxon>Mortierellomycetes</taxon>
        <taxon>Mortierellales</taxon>
        <taxon>Mortierellaceae</taxon>
        <taxon>Podila</taxon>
    </lineage>
</organism>
<dbReference type="GO" id="GO:0022857">
    <property type="term" value="F:transmembrane transporter activity"/>
    <property type="evidence" value="ECO:0007669"/>
    <property type="project" value="InterPro"/>
</dbReference>
<sequence length="681" mass="74075">MTSLNAIHLQVLTPVYTITSTSSGSTIHSRNVSVDGDGQNTDVDPGDTSDDNDDEEGGRTRPRGEQFHDLEDHGRYLDIPTVHRAPSSGHAALVATTNTHSASGFGTIQLPAMTASSKKTKKRRKVLSLKHPFQRSSTSASASSSSVSGIDHALRLNFMSTLGPGIPVTPTVSVFGDGLPGFINRNPSHPGGIFGYSPEEEKKLVRKIDWRIIPILGLFYGASTLDRINLTNARMFAFQNALHATNEQFTWAIAVFFIGYGLAEIPSIIALLYLTPKTFNATRPSLFPAALIPGVLIYIAMFYKKSEQTFRMALLGMFSSCAGALGGLISGAIGHLDGQLHIHGWQWIFILESFPSMALAIAAYFLLTKSPESAPWLDQRETSIAIYRIRNDTKIKVTKQISKKNIVAAMTDTKVYLFMVIHLAMTVPVISSIDVLSRAWMAVAKATKAQPTSVHMNGTVPVSGSPDEPLSIISSLPENLNPTIESLMREPTGAARVLAQLLSSPAYALGAISTFGFAILADRTQQRGFIMVGLAVISIVGYLMVLLTDNVYVTYAGTMVISIGQTPMTPIVTSWLTINLGGYAKRAVAVAMFLLSSSIAGALGPQLYKSKDGPQYLKGHLLNIGCMLVVIAFTLLQRWMLKRENDRRSYCVSFGVNPLKYLSKAELRDLNDNHPAFRYNL</sequence>
<keyword evidence="3 7" id="KW-0812">Transmembrane</keyword>
<comment type="subcellular location">
    <subcellularLocation>
        <location evidence="1">Membrane</location>
        <topology evidence="1">Multi-pass membrane protein</topology>
    </subcellularLocation>
</comment>
<evidence type="ECO:0000313" key="9">
    <source>
        <dbReference type="Proteomes" id="UP000696485"/>
    </source>
</evidence>
<comment type="caution">
    <text evidence="8">The sequence shown here is derived from an EMBL/GenBank/DDBJ whole genome shotgun (WGS) entry which is preliminary data.</text>
</comment>
<evidence type="ECO:0000256" key="2">
    <source>
        <dbReference type="ARBA" id="ARBA00022448"/>
    </source>
</evidence>
<dbReference type="SUPFAM" id="SSF103473">
    <property type="entry name" value="MFS general substrate transporter"/>
    <property type="match status" value="1"/>
</dbReference>
<feature type="transmembrane region" description="Helical" evidence="7">
    <location>
        <begin position="588"/>
        <end position="608"/>
    </location>
</feature>
<dbReference type="GO" id="GO:0016020">
    <property type="term" value="C:membrane"/>
    <property type="evidence" value="ECO:0007669"/>
    <property type="project" value="UniProtKB-SubCell"/>
</dbReference>
<dbReference type="Pfam" id="PF07690">
    <property type="entry name" value="MFS_1"/>
    <property type="match status" value="1"/>
</dbReference>
<feature type="compositionally biased region" description="Polar residues" evidence="6">
    <location>
        <begin position="28"/>
        <end position="42"/>
    </location>
</feature>
<feature type="transmembrane region" description="Helical" evidence="7">
    <location>
        <begin position="620"/>
        <end position="641"/>
    </location>
</feature>
<feature type="transmembrane region" description="Helical" evidence="7">
    <location>
        <begin position="553"/>
        <end position="576"/>
    </location>
</feature>
<dbReference type="Proteomes" id="UP000696485">
    <property type="component" value="Unassembled WGS sequence"/>
</dbReference>
<feature type="compositionally biased region" description="Basic residues" evidence="6">
    <location>
        <begin position="118"/>
        <end position="128"/>
    </location>
</feature>
<feature type="region of interest" description="Disordered" evidence="6">
    <location>
        <begin position="114"/>
        <end position="145"/>
    </location>
</feature>
<proteinExistence type="predicted"/>
<evidence type="ECO:0000313" key="8">
    <source>
        <dbReference type="EMBL" id="KAF9328767.1"/>
    </source>
</evidence>
<gene>
    <name evidence="8" type="ORF">BG006_008109</name>
</gene>
<dbReference type="InterPro" id="IPR036259">
    <property type="entry name" value="MFS_trans_sf"/>
</dbReference>
<feature type="transmembrane region" description="Helical" evidence="7">
    <location>
        <begin position="528"/>
        <end position="547"/>
    </location>
</feature>
<feature type="transmembrane region" description="Helical" evidence="7">
    <location>
        <begin position="286"/>
        <end position="303"/>
    </location>
</feature>
<feature type="transmembrane region" description="Helical" evidence="7">
    <location>
        <begin position="497"/>
        <end position="521"/>
    </location>
</feature>
<evidence type="ECO:0000256" key="6">
    <source>
        <dbReference type="SAM" id="MobiDB-lite"/>
    </source>
</evidence>
<evidence type="ECO:0000256" key="3">
    <source>
        <dbReference type="ARBA" id="ARBA00022692"/>
    </source>
</evidence>
<keyword evidence="4 7" id="KW-1133">Transmembrane helix</keyword>
<dbReference type="InterPro" id="IPR011701">
    <property type="entry name" value="MFS"/>
</dbReference>
<feature type="transmembrane region" description="Helical" evidence="7">
    <location>
        <begin position="345"/>
        <end position="367"/>
    </location>
</feature>
<evidence type="ECO:0008006" key="10">
    <source>
        <dbReference type="Google" id="ProtNLM"/>
    </source>
</evidence>